<dbReference type="GO" id="GO:0004601">
    <property type="term" value="F:peroxidase activity"/>
    <property type="evidence" value="ECO:0007669"/>
    <property type="project" value="InterPro"/>
</dbReference>
<gene>
    <name evidence="4" type="ORF">OSTQU699_LOCUS5726</name>
</gene>
<dbReference type="Pfam" id="PF21167">
    <property type="entry name" value="DUF6851"/>
    <property type="match status" value="1"/>
</dbReference>
<keyword evidence="5" id="KW-1185">Reference proteome</keyword>
<dbReference type="Pfam" id="PF22778">
    <property type="entry name" value="VCPO_2nd"/>
    <property type="match status" value="1"/>
</dbReference>
<reference evidence="4" key="1">
    <citation type="submission" date="2020-12" db="EMBL/GenBank/DDBJ databases">
        <authorList>
            <person name="Iha C."/>
        </authorList>
    </citation>
    <scope>NUCLEOTIDE SEQUENCE</scope>
</reference>
<evidence type="ECO:0000259" key="3">
    <source>
        <dbReference type="Pfam" id="PF22778"/>
    </source>
</evidence>
<dbReference type="Gene3D" id="1.10.606.10">
    <property type="entry name" value="Vanadium-containing Chloroperoxidase, domain 2"/>
    <property type="match status" value="1"/>
</dbReference>
<keyword evidence="1" id="KW-0732">Signal</keyword>
<feature type="chain" id="PRO_5035723493" evidence="1">
    <location>
        <begin position="19"/>
        <end position="511"/>
    </location>
</feature>
<dbReference type="EMBL" id="CAJHUC010001240">
    <property type="protein sequence ID" value="CAD7700367.1"/>
    <property type="molecule type" value="Genomic_DNA"/>
</dbReference>
<organism evidence="4 5">
    <name type="scientific">Ostreobium quekettii</name>
    <dbReference type="NCBI Taxonomy" id="121088"/>
    <lineage>
        <taxon>Eukaryota</taxon>
        <taxon>Viridiplantae</taxon>
        <taxon>Chlorophyta</taxon>
        <taxon>core chlorophytes</taxon>
        <taxon>Ulvophyceae</taxon>
        <taxon>TCBD clade</taxon>
        <taxon>Bryopsidales</taxon>
        <taxon>Ostreobineae</taxon>
        <taxon>Ostreobiaceae</taxon>
        <taxon>Ostreobium</taxon>
    </lineage>
</organism>
<dbReference type="OrthoDB" id="532701at2759"/>
<comment type="caution">
    <text evidence="4">The sequence shown here is derived from an EMBL/GenBank/DDBJ whole genome shotgun (WGS) entry which is preliminary data.</text>
</comment>
<sequence length="511" mass="55943">MAALAICLLLLLPAGGSAQSMMRPERNPAGLLPGYLLDEPPPPLLDTITNTLFPPAIIAADAAVAIRHALMLAVVGFNIHAAGCDPARVALDFWGERHQFEDDVCTGFASRAEAIAYSSLRALELEFPAVAAGLAIQMAANGYDPKDRSTNMSTGIGVGNAVGMKVAKFFAADGWNSLGDLTREHYRQPFEDTSGYRPVNCPWEVEYPLRWQPLTQHVGNGRYIVQSHVVPFAGDMDPLVLSPQQFLTRQAPPPYADINAKNLTNEDAATMNALVGDLFETSANLTFEQRFQARWFEFKSLSLGFFVLDHGREFGWKLDQIAIYTRWFLGEMLAQHDAILLAWKEKVRHDAVRPETVIGTMYKGQRFRAWVDAATGAAEIAAEEWEPLIPTQPHSEYPSGSAAICNASAQHADLLLKELRGEVRPIAKINLPPGAFGPAVDFEGRAVSLEYETYEDVSRACGMSRLWAGVHFGPSVPAGWALADGVGRAAYEHVRALLNGQMPEYCARCTT</sequence>
<name>A0A8S1IZL5_9CHLO</name>
<dbReference type="PANTHER" id="PTHR34599:SF2">
    <property type="entry name" value="TRAF-TYPE DOMAIN-CONTAINING PROTEIN"/>
    <property type="match status" value="1"/>
</dbReference>
<evidence type="ECO:0000313" key="5">
    <source>
        <dbReference type="Proteomes" id="UP000708148"/>
    </source>
</evidence>
<dbReference type="Proteomes" id="UP000708148">
    <property type="component" value="Unassembled WGS sequence"/>
</dbReference>
<dbReference type="SUPFAM" id="SSF48317">
    <property type="entry name" value="Acid phosphatase/Vanadium-dependent haloperoxidase"/>
    <property type="match status" value="1"/>
</dbReference>
<dbReference type="InterPro" id="IPR055161">
    <property type="entry name" value="NapH1-like_2nd"/>
</dbReference>
<evidence type="ECO:0000256" key="1">
    <source>
        <dbReference type="SAM" id="SignalP"/>
    </source>
</evidence>
<dbReference type="InterPro" id="IPR016119">
    <property type="entry name" value="Br/Cl_peroxidase_C"/>
</dbReference>
<dbReference type="InterPro" id="IPR052559">
    <property type="entry name" value="V-haloperoxidase"/>
</dbReference>
<proteinExistence type="predicted"/>
<dbReference type="InterPro" id="IPR049283">
    <property type="entry name" value="DUF6851"/>
</dbReference>
<dbReference type="InterPro" id="IPR036938">
    <property type="entry name" value="PAP2/HPO_sf"/>
</dbReference>
<feature type="domain" description="DUF6851" evidence="2">
    <location>
        <begin position="109"/>
        <end position="213"/>
    </location>
</feature>
<feature type="signal peptide" evidence="1">
    <location>
        <begin position="1"/>
        <end position="18"/>
    </location>
</feature>
<accession>A0A8S1IZL5</accession>
<feature type="domain" description="Vanadium-dependent haloperoxidase NapH1-like second helical-bundle" evidence="3">
    <location>
        <begin position="329"/>
        <end position="502"/>
    </location>
</feature>
<dbReference type="AlphaFoldDB" id="A0A8S1IZL5"/>
<protein>
    <submittedName>
        <fullName evidence="4">Uncharacterized protein</fullName>
    </submittedName>
</protein>
<evidence type="ECO:0000313" key="4">
    <source>
        <dbReference type="EMBL" id="CAD7700367.1"/>
    </source>
</evidence>
<dbReference type="PANTHER" id="PTHR34599">
    <property type="entry name" value="PEROXIDASE-RELATED"/>
    <property type="match status" value="1"/>
</dbReference>
<evidence type="ECO:0000259" key="2">
    <source>
        <dbReference type="Pfam" id="PF21167"/>
    </source>
</evidence>